<protein>
    <submittedName>
        <fullName evidence="4">Hydroxylase</fullName>
    </submittedName>
</protein>
<comment type="similarity">
    <text evidence="1">Belongs to the flavin-dependent halogenase family. Bacterial tryptophan halogenase subfamily.</text>
</comment>
<evidence type="ECO:0000256" key="2">
    <source>
        <dbReference type="SAM" id="MobiDB-lite"/>
    </source>
</evidence>
<evidence type="ECO:0000313" key="5">
    <source>
        <dbReference type="Proteomes" id="UP000614741"/>
    </source>
</evidence>
<accession>A0ABQ4DR87</accession>
<dbReference type="InterPro" id="IPR006076">
    <property type="entry name" value="FAD-dep_OxRdtase"/>
</dbReference>
<dbReference type="InterPro" id="IPR036188">
    <property type="entry name" value="FAD/NAD-bd_sf"/>
</dbReference>
<dbReference type="PRINTS" id="PR00420">
    <property type="entry name" value="RNGMNOXGNASE"/>
</dbReference>
<dbReference type="InterPro" id="IPR050816">
    <property type="entry name" value="Flavin-dep_Halogenase_NPB"/>
</dbReference>
<feature type="region of interest" description="Disordered" evidence="2">
    <location>
        <begin position="37"/>
        <end position="56"/>
    </location>
</feature>
<organism evidence="4 5">
    <name type="scientific">Cellulomonas phragmiteti</name>
    <dbReference type="NCBI Taxonomy" id="478780"/>
    <lineage>
        <taxon>Bacteria</taxon>
        <taxon>Bacillati</taxon>
        <taxon>Actinomycetota</taxon>
        <taxon>Actinomycetes</taxon>
        <taxon>Micrococcales</taxon>
        <taxon>Cellulomonadaceae</taxon>
        <taxon>Cellulomonas</taxon>
    </lineage>
</organism>
<proteinExistence type="inferred from homology"/>
<dbReference type="Proteomes" id="UP000614741">
    <property type="component" value="Unassembled WGS sequence"/>
</dbReference>
<dbReference type="PANTHER" id="PTHR43747">
    <property type="entry name" value="FAD-BINDING PROTEIN"/>
    <property type="match status" value="1"/>
</dbReference>
<comment type="caution">
    <text evidence="4">The sequence shown here is derived from an EMBL/GenBank/DDBJ whole genome shotgun (WGS) entry which is preliminary data.</text>
</comment>
<evidence type="ECO:0000313" key="4">
    <source>
        <dbReference type="EMBL" id="GIG41866.1"/>
    </source>
</evidence>
<dbReference type="EMBL" id="BONP01000042">
    <property type="protein sequence ID" value="GIG41866.1"/>
    <property type="molecule type" value="Genomic_DNA"/>
</dbReference>
<feature type="domain" description="FAD dependent oxidoreductase" evidence="3">
    <location>
        <begin position="10"/>
        <end position="43"/>
    </location>
</feature>
<name>A0ABQ4DR87_9CELL</name>
<dbReference type="SUPFAM" id="SSF51905">
    <property type="entry name" value="FAD/NAD(P)-binding domain"/>
    <property type="match status" value="1"/>
</dbReference>
<evidence type="ECO:0000256" key="1">
    <source>
        <dbReference type="ARBA" id="ARBA00038396"/>
    </source>
</evidence>
<dbReference type="RefSeq" id="WP_203676407.1">
    <property type="nucleotide sequence ID" value="NZ_BONP01000042.1"/>
</dbReference>
<keyword evidence="5" id="KW-1185">Reference proteome</keyword>
<reference evidence="4 5" key="1">
    <citation type="submission" date="2021-01" db="EMBL/GenBank/DDBJ databases">
        <title>Whole genome shotgun sequence of Cellulomonas phragmiteti NBRC 110785.</title>
        <authorList>
            <person name="Komaki H."/>
            <person name="Tamura T."/>
        </authorList>
    </citation>
    <scope>NUCLEOTIDE SEQUENCE [LARGE SCALE GENOMIC DNA]</scope>
    <source>
        <strain evidence="4 5">NBRC 110785</strain>
    </source>
</reference>
<dbReference type="Gene3D" id="3.50.50.60">
    <property type="entry name" value="FAD/NAD(P)-binding domain"/>
    <property type="match status" value="1"/>
</dbReference>
<dbReference type="Pfam" id="PF01266">
    <property type="entry name" value="DAO"/>
    <property type="match status" value="1"/>
</dbReference>
<sequence>MGSPGAQQQDVVVIGAGMAGLLAAAALARDGRTVTLLDRDDLPDGPEPRPGVPQGRQPHLLLHRGLRAIEDLLPGFGDNLRAAGAVPVDTGDLAWLSAAGWTPTVREVEVLLATRPLLEHRLRQCVLALPGVRVVGNQRVTGLRRGGPGEPRWWVDAATAGWSDGPGAGPADDAGTRAWPAHLVVDASGRASRLPTWLDGLGLPAAQVEELDARVGYATVRVRLPADRVGARGVVLLQLPGQGGGLALPTEDGWWTVTGIGAGEQRPPRDLPGLRTFLAGLRDDALARVAAAGPLDGDVATHRQTGNRRHRYDRLPGWPDGLLVVGDALFALDPVYGQGITVAALEAQRLRRADAREPLGGDGAAARVVRDCARLAELPWQMATSADRELAGLPRSRAPLSVLSGWWIAELGRLTAHGDTVAQVAMSRVYQLLDPPTTLFHPRLVARWLRARARGYGAPVPRPVLLPDEVPGVGVVGGGR</sequence>
<gene>
    <name evidence="4" type="ORF">Cph01nite_36280</name>
</gene>
<dbReference type="PANTHER" id="PTHR43747:SF1">
    <property type="entry name" value="SLR1998 PROTEIN"/>
    <property type="match status" value="1"/>
</dbReference>
<evidence type="ECO:0000259" key="3">
    <source>
        <dbReference type="Pfam" id="PF01266"/>
    </source>
</evidence>